<dbReference type="OrthoDB" id="417252at2759"/>
<keyword evidence="1 4" id="KW-0963">Cytoplasm</keyword>
<evidence type="ECO:0000256" key="2">
    <source>
        <dbReference type="ARBA" id="ARBA00022540"/>
    </source>
</evidence>
<comment type="similarity">
    <text evidence="4 5">Belongs to the eIF-3 subunit E family.</text>
</comment>
<dbReference type="HAMAP" id="MF_03004">
    <property type="entry name" value="eIF3e"/>
    <property type="match status" value="1"/>
</dbReference>
<comment type="function">
    <text evidence="4">Component of the eukaryotic translation initiation factor 3 (eIF-3) complex, which is involved in protein synthesis of a specialized repertoire of mRNAs and, together with other initiation factors, stimulates binding of mRNA and methionyl-tRNAi to the 40S ribosome. The eIF-3 complex specifically targets and initiates translation of a subset of mRNAs involved in cell proliferation.</text>
</comment>
<dbReference type="GO" id="GO:0033290">
    <property type="term" value="C:eukaryotic 48S preinitiation complex"/>
    <property type="evidence" value="ECO:0007669"/>
    <property type="project" value="UniProtKB-UniRule"/>
</dbReference>
<keyword evidence="8" id="KW-1185">Reference proteome</keyword>
<dbReference type="Proteomes" id="UP000027222">
    <property type="component" value="Unassembled WGS sequence"/>
</dbReference>
<evidence type="ECO:0000256" key="3">
    <source>
        <dbReference type="ARBA" id="ARBA00022917"/>
    </source>
</evidence>
<dbReference type="AlphaFoldDB" id="A0A067TJ85"/>
<evidence type="ECO:0000256" key="4">
    <source>
        <dbReference type="HAMAP-Rule" id="MF_03004"/>
    </source>
</evidence>
<dbReference type="InterPro" id="IPR019010">
    <property type="entry name" value="eIF3e_N"/>
</dbReference>
<reference evidence="8" key="1">
    <citation type="journal article" date="2014" name="Proc. Natl. Acad. Sci. U.S.A.">
        <title>Extensive sampling of basidiomycete genomes demonstrates inadequacy of the white-rot/brown-rot paradigm for wood decay fungi.</title>
        <authorList>
            <person name="Riley R."/>
            <person name="Salamov A.A."/>
            <person name="Brown D.W."/>
            <person name="Nagy L.G."/>
            <person name="Floudas D."/>
            <person name="Held B.W."/>
            <person name="Levasseur A."/>
            <person name="Lombard V."/>
            <person name="Morin E."/>
            <person name="Otillar R."/>
            <person name="Lindquist E.A."/>
            <person name="Sun H."/>
            <person name="LaButti K.M."/>
            <person name="Schmutz J."/>
            <person name="Jabbour D."/>
            <person name="Luo H."/>
            <person name="Baker S.E."/>
            <person name="Pisabarro A.G."/>
            <person name="Walton J.D."/>
            <person name="Blanchette R.A."/>
            <person name="Henrissat B."/>
            <person name="Martin F."/>
            <person name="Cullen D."/>
            <person name="Hibbett D.S."/>
            <person name="Grigoriev I.V."/>
        </authorList>
    </citation>
    <scope>NUCLEOTIDE SEQUENCE [LARGE SCALE GENOMIC DNA]</scope>
    <source>
        <strain evidence="8">CBS 339.88</strain>
    </source>
</reference>
<dbReference type="InterPro" id="IPR016650">
    <property type="entry name" value="eIF3e"/>
</dbReference>
<evidence type="ECO:0000256" key="1">
    <source>
        <dbReference type="ARBA" id="ARBA00022490"/>
    </source>
</evidence>
<dbReference type="EMBL" id="KL142369">
    <property type="protein sequence ID" value="KDR83300.1"/>
    <property type="molecule type" value="Genomic_DNA"/>
</dbReference>
<gene>
    <name evidence="4" type="primary">INT6</name>
    <name evidence="7" type="ORF">GALMADRAFT_58133</name>
</gene>
<dbReference type="GO" id="GO:0003743">
    <property type="term" value="F:translation initiation factor activity"/>
    <property type="evidence" value="ECO:0007669"/>
    <property type="project" value="UniProtKB-UniRule"/>
</dbReference>
<dbReference type="PROSITE" id="PS50250">
    <property type="entry name" value="PCI"/>
    <property type="match status" value="1"/>
</dbReference>
<dbReference type="InterPro" id="IPR000717">
    <property type="entry name" value="PCI_dom"/>
</dbReference>
<keyword evidence="2 4" id="KW-0396">Initiation factor</keyword>
<accession>A0A067TJ85</accession>
<dbReference type="CDD" id="cd21378">
    <property type="entry name" value="eIF3E"/>
    <property type="match status" value="1"/>
</dbReference>
<dbReference type="Pfam" id="PF01399">
    <property type="entry name" value="PCI"/>
    <property type="match status" value="1"/>
</dbReference>
<dbReference type="PIRSF" id="PIRSF016255">
    <property type="entry name" value="eIF3e_su6"/>
    <property type="match status" value="1"/>
</dbReference>
<comment type="subcellular location">
    <subcellularLocation>
        <location evidence="4 5">Cytoplasm</location>
    </subcellularLocation>
</comment>
<dbReference type="STRING" id="685588.A0A067TJ85"/>
<dbReference type="SMART" id="SM01186">
    <property type="entry name" value="eIF3_N"/>
    <property type="match status" value="1"/>
</dbReference>
<dbReference type="Pfam" id="PF21357">
    <property type="entry name" value="EIF3E_C"/>
    <property type="match status" value="1"/>
</dbReference>
<dbReference type="Pfam" id="PF09440">
    <property type="entry name" value="eIF3_N"/>
    <property type="match status" value="1"/>
</dbReference>
<feature type="domain" description="PCI" evidence="6">
    <location>
        <begin position="254"/>
        <end position="436"/>
    </location>
</feature>
<dbReference type="HOGENOM" id="CLU_031132_0_0_1"/>
<dbReference type="SUPFAM" id="SSF46785">
    <property type="entry name" value="Winged helix' DNA-binding domain"/>
    <property type="match status" value="1"/>
</dbReference>
<sequence>MAEYDLSKTIIPYLDRHLSFPLLAHLQEINLFPSEQVQLAQYELAKGTNMFDYAVSLFEQIYSGKEVPPDFDQKRKNAVSTNERLQLEAQAVLDVIENPDVAQALRQDKNQNLQYLKDNYNLTLEQITALYNFGQFQYSYGNYSGAADYLYHFRVLSTDNDLNTSAHWGKLASDILTGRWDVALEELNTLRDAIDSRSPSSLLTAASASASASAGAGGHNAPEPALGQLHSRTWLAHWSLFVYFNHEHGRTLLLETFLSPTYLNTIQTSSPWILRYLAAAAILSRKAAAGVSGSAAAGATPISSRVRHAIKEVVKVIQTEEYQYHDPVTGFLKELYVEFDFEAAQRELTLAEEVVGNDFFLNEFKDEFLDNARYLISEAYCRIHQKIDIANLSERLNLSPEEGEKWIVNLIRETRMGADAKIDLEKNMIEITRPPQPVYQTVIEKTRQLAVRTQALGVAIARSGQAPVAGPALGAQGGAGGQGVGVVGVGTGAGTGTGIGAGVGVGVEGPPAVVVN</sequence>
<comment type="subunit">
    <text evidence="4 5">Component of the eukaryotic translation initiation factor 3 (eIF-3) complex.</text>
</comment>
<name>A0A067TJ85_GALM3</name>
<dbReference type="SMART" id="SM00088">
    <property type="entry name" value="PINT"/>
    <property type="match status" value="1"/>
</dbReference>
<dbReference type="GO" id="GO:0071540">
    <property type="term" value="C:eukaryotic translation initiation factor 3 complex, eIF3e"/>
    <property type="evidence" value="ECO:0007669"/>
    <property type="project" value="UniProtKB-UniRule"/>
</dbReference>
<evidence type="ECO:0000256" key="5">
    <source>
        <dbReference type="PIRNR" id="PIRNR016255"/>
    </source>
</evidence>
<organism evidence="7 8">
    <name type="scientific">Galerina marginata (strain CBS 339.88)</name>
    <dbReference type="NCBI Taxonomy" id="685588"/>
    <lineage>
        <taxon>Eukaryota</taxon>
        <taxon>Fungi</taxon>
        <taxon>Dikarya</taxon>
        <taxon>Basidiomycota</taxon>
        <taxon>Agaricomycotina</taxon>
        <taxon>Agaricomycetes</taxon>
        <taxon>Agaricomycetidae</taxon>
        <taxon>Agaricales</taxon>
        <taxon>Agaricineae</taxon>
        <taxon>Strophariaceae</taxon>
        <taxon>Galerina</taxon>
    </lineage>
</organism>
<protein>
    <recommendedName>
        <fullName evidence="4 5">Eukaryotic translation initiation factor 3 subunit E</fullName>
        <shortName evidence="4">eIF3e</shortName>
    </recommendedName>
</protein>
<evidence type="ECO:0000313" key="8">
    <source>
        <dbReference type="Proteomes" id="UP000027222"/>
    </source>
</evidence>
<evidence type="ECO:0000313" key="7">
    <source>
        <dbReference type="EMBL" id="KDR83300.1"/>
    </source>
</evidence>
<dbReference type="PANTHER" id="PTHR10317">
    <property type="entry name" value="EUKARYOTIC TRANSLATION INITIATION FACTOR 3 SUBUNIT E"/>
    <property type="match status" value="1"/>
</dbReference>
<dbReference type="GO" id="GO:0001732">
    <property type="term" value="P:formation of cytoplasmic translation initiation complex"/>
    <property type="evidence" value="ECO:0007669"/>
    <property type="project" value="UniProtKB-UniRule"/>
</dbReference>
<keyword evidence="3 4" id="KW-0648">Protein biosynthesis</keyword>
<dbReference type="InterPro" id="IPR036390">
    <property type="entry name" value="WH_DNA-bd_sf"/>
</dbReference>
<proteinExistence type="inferred from homology"/>
<dbReference type="GO" id="GO:0016282">
    <property type="term" value="C:eukaryotic 43S preinitiation complex"/>
    <property type="evidence" value="ECO:0007669"/>
    <property type="project" value="UniProtKB-UniRule"/>
</dbReference>
<evidence type="ECO:0000259" key="6">
    <source>
        <dbReference type="PROSITE" id="PS50250"/>
    </source>
</evidence>